<protein>
    <submittedName>
        <fullName evidence="1">Uncharacterized protein</fullName>
    </submittedName>
</protein>
<evidence type="ECO:0000313" key="1">
    <source>
        <dbReference type="EMBL" id="HFH29141.1"/>
    </source>
</evidence>
<organism evidence="1">
    <name type="scientific">Gracilinema caldarium</name>
    <dbReference type="NCBI Taxonomy" id="215591"/>
    <lineage>
        <taxon>Bacteria</taxon>
        <taxon>Pseudomonadati</taxon>
        <taxon>Spirochaetota</taxon>
        <taxon>Spirochaetia</taxon>
        <taxon>Spirochaetales</taxon>
        <taxon>Breznakiellaceae</taxon>
        <taxon>Gracilinema</taxon>
    </lineage>
</organism>
<dbReference type="AlphaFoldDB" id="A0A7C3IHF2"/>
<accession>A0A7C3IHF2</accession>
<dbReference type="EMBL" id="DSVL01000199">
    <property type="protein sequence ID" value="HFH29141.1"/>
    <property type="molecule type" value="Genomic_DNA"/>
</dbReference>
<proteinExistence type="predicted"/>
<gene>
    <name evidence="1" type="ORF">ENS59_06460</name>
</gene>
<sequence>MVKKRRYGFLTVCGLLFFSVVGLAGLPADSLLSPNLAKSTTWVSLFAKKDQERLRSLVSALDKTRTVMVQDTQTAMEALSVYGDKVRLLEALLDRYRFDEGTFIKAEQWLELPHLAPLEAQKELSRLKLLYLTSARAFADYQFGHRSGGELITYSKQEEILVKNGKTLAEFIGPRISSLGKSALKPLALSLASRLELHPDCPSEIAELALRAEKLPSALYRQWIIVLAGGSPAGILPTAFKGLKDTAEGREFERAITQFNASYIQKKQIRELLPSAIILGLYTDRLAQFADTGEPIPPLYKEFLEQFFSSDSTRLGKACSSNSLFRRALVDFLTTSWVYGTRPDLWQDGRWPFGALGPASVRAAIQQVLAETGSNAVSDSTESPLSQPSWEAVHGAEAFVLKIQRPQDLSSLLSAVSEFLLQDQACALFLESPRYEKDRTDLFQKLNKAFYQAPSVSALVPLSFNQAFLLMQWQSKEVLTPELLGLVLQSNKKALTKELQPWLGTYLLTLGPARGIPGGLLINQTLYGTETNCNLFIQANNSSLRLVYYTNRLGIQE</sequence>
<comment type="caution">
    <text evidence="1">The sequence shown here is derived from an EMBL/GenBank/DDBJ whole genome shotgun (WGS) entry which is preliminary data.</text>
</comment>
<reference evidence="1" key="1">
    <citation type="journal article" date="2020" name="mSystems">
        <title>Genome- and Community-Level Interaction Insights into Carbon Utilization and Element Cycling Functions of Hydrothermarchaeota in Hydrothermal Sediment.</title>
        <authorList>
            <person name="Zhou Z."/>
            <person name="Liu Y."/>
            <person name="Xu W."/>
            <person name="Pan J."/>
            <person name="Luo Z.H."/>
            <person name="Li M."/>
        </authorList>
    </citation>
    <scope>NUCLEOTIDE SEQUENCE [LARGE SCALE GENOMIC DNA]</scope>
    <source>
        <strain evidence="1">SpSt-503</strain>
    </source>
</reference>
<name>A0A7C3IHF2_9SPIR</name>